<feature type="compositionally biased region" description="Polar residues" evidence="1">
    <location>
        <begin position="180"/>
        <end position="190"/>
    </location>
</feature>
<dbReference type="EMBL" id="CAKKNE010000004">
    <property type="protein sequence ID" value="CAH0375066.1"/>
    <property type="molecule type" value="Genomic_DNA"/>
</dbReference>
<dbReference type="AlphaFoldDB" id="A0A8J2SQ79"/>
<evidence type="ECO:0000256" key="1">
    <source>
        <dbReference type="SAM" id="MobiDB-lite"/>
    </source>
</evidence>
<proteinExistence type="predicted"/>
<reference evidence="2" key="1">
    <citation type="submission" date="2021-11" db="EMBL/GenBank/DDBJ databases">
        <authorList>
            <consortium name="Genoscope - CEA"/>
            <person name="William W."/>
        </authorList>
    </citation>
    <scope>NUCLEOTIDE SEQUENCE</scope>
</reference>
<evidence type="ECO:0000313" key="3">
    <source>
        <dbReference type="Proteomes" id="UP000789595"/>
    </source>
</evidence>
<dbReference type="Proteomes" id="UP000789595">
    <property type="component" value="Unassembled WGS sequence"/>
</dbReference>
<sequence length="246" mass="27971">MDVSHGRSARMSFDTAREMAKTLTPAQEIAHIENELRALGYTKTHEARQTKVTMKNPQYNPSTKTLEELRLQRRTATGVLPKSMEETMIEKEVQEDGKVYRNARACTGGDLKMRYPGPHDRPKKDDIIPHYETPTKTKHVKGSGRRASGNNDDAEYWSDDGGSWQRSNKDSPGARRVGRSQGSPESISKSSLKKFQWRRKRREWSAERGDERGDNWRGSDAYGNDPDFSGGKYRRGGEYAKDIVGF</sequence>
<keyword evidence="3" id="KW-1185">Reference proteome</keyword>
<protein>
    <submittedName>
        <fullName evidence="2">Uncharacterized protein</fullName>
    </submittedName>
</protein>
<organism evidence="2 3">
    <name type="scientific">Pelagomonas calceolata</name>
    <dbReference type="NCBI Taxonomy" id="35677"/>
    <lineage>
        <taxon>Eukaryota</taxon>
        <taxon>Sar</taxon>
        <taxon>Stramenopiles</taxon>
        <taxon>Ochrophyta</taxon>
        <taxon>Pelagophyceae</taxon>
        <taxon>Pelagomonadales</taxon>
        <taxon>Pelagomonadaceae</taxon>
        <taxon>Pelagomonas</taxon>
    </lineage>
</organism>
<feature type="region of interest" description="Disordered" evidence="1">
    <location>
        <begin position="108"/>
        <end position="236"/>
    </location>
</feature>
<feature type="compositionally biased region" description="Basic and acidic residues" evidence="1">
    <location>
        <begin position="203"/>
        <end position="217"/>
    </location>
</feature>
<feature type="compositionally biased region" description="Basic and acidic residues" evidence="1">
    <location>
        <begin position="111"/>
        <end position="135"/>
    </location>
</feature>
<accession>A0A8J2SQ79</accession>
<name>A0A8J2SQ79_9STRA</name>
<feature type="compositionally biased region" description="Basic residues" evidence="1">
    <location>
        <begin position="191"/>
        <end position="202"/>
    </location>
</feature>
<comment type="caution">
    <text evidence="2">The sequence shown here is derived from an EMBL/GenBank/DDBJ whole genome shotgun (WGS) entry which is preliminary data.</text>
</comment>
<evidence type="ECO:0000313" key="2">
    <source>
        <dbReference type="EMBL" id="CAH0375066.1"/>
    </source>
</evidence>
<gene>
    <name evidence="2" type="ORF">PECAL_4P23860</name>
</gene>